<dbReference type="OrthoDB" id="9795390at2"/>
<gene>
    <name evidence="4" type="ORF">CAP_0472</name>
</gene>
<dbReference type="InterPro" id="IPR050154">
    <property type="entry name" value="UbiB_kinase"/>
</dbReference>
<evidence type="ECO:0000256" key="1">
    <source>
        <dbReference type="ARBA" id="ARBA00009670"/>
    </source>
</evidence>
<evidence type="ECO:0000259" key="3">
    <source>
        <dbReference type="PROSITE" id="PS50011"/>
    </source>
</evidence>
<keyword evidence="4" id="KW-0560">Oxidoreductase</keyword>
<dbReference type="STRING" id="1192034.CAP_0472"/>
<dbReference type="GO" id="GO:0005524">
    <property type="term" value="F:ATP binding"/>
    <property type="evidence" value="ECO:0007669"/>
    <property type="project" value="InterPro"/>
</dbReference>
<dbReference type="PANTHER" id="PTHR10566:SF113">
    <property type="entry name" value="PROTEIN ACTIVITY OF BC1 COMPLEX KINASE 7, CHLOROPLASTIC"/>
    <property type="match status" value="1"/>
</dbReference>
<keyword evidence="4" id="KW-0503">Monooxygenase</keyword>
<keyword evidence="2" id="KW-0472">Membrane</keyword>
<comment type="caution">
    <text evidence="4">The sequence shown here is derived from an EMBL/GenBank/DDBJ whole genome shotgun (WGS) entry which is preliminary data.</text>
</comment>
<dbReference type="Gene3D" id="1.10.510.10">
    <property type="entry name" value="Transferase(Phosphotransferase) domain 1"/>
    <property type="match status" value="1"/>
</dbReference>
<feature type="domain" description="Protein kinase" evidence="3">
    <location>
        <begin position="137"/>
        <end position="486"/>
    </location>
</feature>
<keyword evidence="2" id="KW-0812">Transmembrane</keyword>
<evidence type="ECO:0000256" key="2">
    <source>
        <dbReference type="SAM" id="Phobius"/>
    </source>
</evidence>
<dbReference type="Pfam" id="PF03109">
    <property type="entry name" value="ABC1"/>
    <property type="match status" value="1"/>
</dbReference>
<sequence>MLKKRLIPTQLAYRKAPKETGKAPMKPVGKWRLLFVVRFLAATVWYSLLARLRPPAGPGGKYTNEFIAQRTRETMERLGGLWIKTGQIIAMRRDIFPKAFCDELSKLHDSATGFPGEVACAIIEAELGCPLREVFSEFDTQPLAAASIGQVHVGRIRANGVRVAVKVQRPSIVESFQSDLKILRFYLTLLKIFRIMPWGKWEEMYWKLSQTLSDELDYRLEVASIRRMRKTLRHQRVYVPKAFVQYCSARVLVMEFIDGVLMSDYLNALNAEPEKAKAWCKENNVDPKKVGKRLFLGFLQQLLEDNLMHGDLHPGNIMLLKNSRYSLIDFGSVDSLDRGFLEKYTLGLTVLAKRDFSKYMDVFLTMVPGLPHVDLETMRMEVVRELQAWESLTDVKGIPYEQRALTGANVRLSAVLGKYHLPPLWNMLRVMRSGMALDASLKFLIPEVNFFKLARRHFEGRRERMLKYMASKSSRQDLVGSLHDLMRLPASLGENLLFQAELIRKRAITFQGQISKAAEVGKALLTTLFNLGLIVTILAVARYINKQHDVGSEAIASLPLRDIFTTMPQLSRGMWILVILLCIYLLRNLRRLVRVLGFRSVGSNPWV</sequence>
<keyword evidence="4" id="KW-0830">Ubiquinone</keyword>
<dbReference type="InterPro" id="IPR004147">
    <property type="entry name" value="ABC1_dom"/>
</dbReference>
<comment type="similarity">
    <text evidence="1">Belongs to the protein kinase superfamily. ADCK protein kinase family.</text>
</comment>
<dbReference type="PROSITE" id="PS50011">
    <property type="entry name" value="PROTEIN_KINASE_DOM"/>
    <property type="match status" value="1"/>
</dbReference>
<dbReference type="GO" id="GO:0004497">
    <property type="term" value="F:monooxygenase activity"/>
    <property type="evidence" value="ECO:0007669"/>
    <property type="project" value="UniProtKB-KW"/>
</dbReference>
<keyword evidence="5" id="KW-1185">Reference proteome</keyword>
<protein>
    <submittedName>
        <fullName evidence="4">Ubiquinone biosynthesis monooxygenase UbiB</fullName>
    </submittedName>
</protein>
<evidence type="ECO:0000313" key="4">
    <source>
        <dbReference type="EMBL" id="EYF00543.1"/>
    </source>
</evidence>
<proteinExistence type="inferred from homology"/>
<dbReference type="InterPro" id="IPR011009">
    <property type="entry name" value="Kinase-like_dom_sf"/>
</dbReference>
<dbReference type="SUPFAM" id="SSF56112">
    <property type="entry name" value="Protein kinase-like (PK-like)"/>
    <property type="match status" value="1"/>
</dbReference>
<name>A0A017SUB3_9BACT</name>
<dbReference type="RefSeq" id="WP_052376814.1">
    <property type="nucleotide sequence ID" value="NZ_ASRX01000106.1"/>
</dbReference>
<evidence type="ECO:0000313" key="5">
    <source>
        <dbReference type="Proteomes" id="UP000019678"/>
    </source>
</evidence>
<dbReference type="PANTHER" id="PTHR10566">
    <property type="entry name" value="CHAPERONE-ACTIVITY OF BC1 COMPLEX CABC1 -RELATED"/>
    <property type="match status" value="1"/>
</dbReference>
<dbReference type="EMBL" id="ASRX01000106">
    <property type="protein sequence ID" value="EYF00543.1"/>
    <property type="molecule type" value="Genomic_DNA"/>
</dbReference>
<keyword evidence="2" id="KW-1133">Transmembrane helix</keyword>
<reference evidence="4 5" key="1">
    <citation type="submission" date="2013-05" db="EMBL/GenBank/DDBJ databases">
        <title>Genome assembly of Chondromyces apiculatus DSM 436.</title>
        <authorList>
            <person name="Sharma G."/>
            <person name="Khatri I."/>
            <person name="Kaur C."/>
            <person name="Mayilraj S."/>
            <person name="Subramanian S."/>
        </authorList>
    </citation>
    <scope>NUCLEOTIDE SEQUENCE [LARGE SCALE GENOMIC DNA]</scope>
    <source>
        <strain evidence="4 5">DSM 436</strain>
    </source>
</reference>
<feature type="transmembrane region" description="Helical" evidence="2">
    <location>
        <begin position="569"/>
        <end position="586"/>
    </location>
</feature>
<dbReference type="Proteomes" id="UP000019678">
    <property type="component" value="Unassembled WGS sequence"/>
</dbReference>
<dbReference type="InterPro" id="IPR000719">
    <property type="entry name" value="Prot_kinase_dom"/>
</dbReference>
<dbReference type="eggNOG" id="COG0661">
    <property type="taxonomic scope" value="Bacteria"/>
</dbReference>
<organism evidence="4 5">
    <name type="scientific">Chondromyces apiculatus DSM 436</name>
    <dbReference type="NCBI Taxonomy" id="1192034"/>
    <lineage>
        <taxon>Bacteria</taxon>
        <taxon>Pseudomonadati</taxon>
        <taxon>Myxococcota</taxon>
        <taxon>Polyangia</taxon>
        <taxon>Polyangiales</taxon>
        <taxon>Polyangiaceae</taxon>
        <taxon>Chondromyces</taxon>
    </lineage>
</organism>
<dbReference type="GO" id="GO:0004672">
    <property type="term" value="F:protein kinase activity"/>
    <property type="evidence" value="ECO:0007669"/>
    <property type="project" value="InterPro"/>
</dbReference>
<dbReference type="CDD" id="cd05121">
    <property type="entry name" value="ABC1_ADCK3-like"/>
    <property type="match status" value="1"/>
</dbReference>
<accession>A0A017SUB3</accession>
<dbReference type="AlphaFoldDB" id="A0A017SUB3"/>